<dbReference type="EMBL" id="KN882045">
    <property type="protein sequence ID" value="KIY45869.1"/>
    <property type="molecule type" value="Genomic_DNA"/>
</dbReference>
<dbReference type="AlphaFoldDB" id="A0A0D7A678"/>
<accession>A0A0D7A678</accession>
<protein>
    <submittedName>
        <fullName evidence="1">Uncharacterized protein</fullName>
    </submittedName>
</protein>
<evidence type="ECO:0000313" key="2">
    <source>
        <dbReference type="Proteomes" id="UP000054144"/>
    </source>
</evidence>
<evidence type="ECO:0000313" key="1">
    <source>
        <dbReference type="EMBL" id="KIY45869.1"/>
    </source>
</evidence>
<proteinExistence type="predicted"/>
<organism evidence="1 2">
    <name type="scientific">Fistulina hepatica ATCC 64428</name>
    <dbReference type="NCBI Taxonomy" id="1128425"/>
    <lineage>
        <taxon>Eukaryota</taxon>
        <taxon>Fungi</taxon>
        <taxon>Dikarya</taxon>
        <taxon>Basidiomycota</taxon>
        <taxon>Agaricomycotina</taxon>
        <taxon>Agaricomycetes</taxon>
        <taxon>Agaricomycetidae</taxon>
        <taxon>Agaricales</taxon>
        <taxon>Fistulinaceae</taxon>
        <taxon>Fistulina</taxon>
    </lineage>
</organism>
<reference evidence="1 2" key="1">
    <citation type="journal article" date="2015" name="Fungal Genet. Biol.">
        <title>Evolution of novel wood decay mechanisms in Agaricales revealed by the genome sequences of Fistulina hepatica and Cylindrobasidium torrendii.</title>
        <authorList>
            <person name="Floudas D."/>
            <person name="Held B.W."/>
            <person name="Riley R."/>
            <person name="Nagy L.G."/>
            <person name="Koehler G."/>
            <person name="Ransdell A.S."/>
            <person name="Younus H."/>
            <person name="Chow J."/>
            <person name="Chiniquy J."/>
            <person name="Lipzen A."/>
            <person name="Tritt A."/>
            <person name="Sun H."/>
            <person name="Haridas S."/>
            <person name="LaButti K."/>
            <person name="Ohm R.A."/>
            <person name="Kues U."/>
            <person name="Blanchette R.A."/>
            <person name="Grigoriev I.V."/>
            <person name="Minto R.E."/>
            <person name="Hibbett D.S."/>
        </authorList>
    </citation>
    <scope>NUCLEOTIDE SEQUENCE [LARGE SCALE GENOMIC DNA]</scope>
    <source>
        <strain evidence="1 2">ATCC 64428</strain>
    </source>
</reference>
<name>A0A0D7A678_9AGAR</name>
<sequence>MLTDHDGVLLARESRGRPSLSLRLDVLDSNAGVLMASLPSGSQPLIQFTMEDLLVSTSPLMIPELTRSGTLEPGALRDSYDSLLSVSLHEACTSQLQRRPHIRRGATNHARPLPQPPLSTSSGLEVEQTITGLPRTSSSLVLRGDRPLRSLDNLHSQSHRIHGPRFSRNREVTPTLSSRFQTFPCHSSKSKFAIKGCLPDLTISRRKHKIPITILPISQSSGDVRRLPPPPKAIRARMLVHR</sequence>
<keyword evidence="2" id="KW-1185">Reference proteome</keyword>
<dbReference type="Proteomes" id="UP000054144">
    <property type="component" value="Unassembled WGS sequence"/>
</dbReference>
<gene>
    <name evidence="1" type="ORF">FISHEDRAFT_76109</name>
</gene>